<evidence type="ECO:0000256" key="1">
    <source>
        <dbReference type="ARBA" id="ARBA00022475"/>
    </source>
</evidence>
<feature type="transmembrane region" description="Helical" evidence="5">
    <location>
        <begin position="91"/>
        <end position="109"/>
    </location>
</feature>
<keyword evidence="1 5" id="KW-1003">Cell membrane</keyword>
<comment type="similarity">
    <text evidence="5">Belongs to the UPF0060 family.</text>
</comment>
<gene>
    <name evidence="6" type="ORF">HGT73_00760</name>
</gene>
<evidence type="ECO:0000256" key="4">
    <source>
        <dbReference type="ARBA" id="ARBA00023136"/>
    </source>
</evidence>
<proteinExistence type="inferred from homology"/>
<dbReference type="PANTHER" id="PTHR36116">
    <property type="entry name" value="UPF0060 MEMBRANE PROTEIN YNFA"/>
    <property type="match status" value="1"/>
</dbReference>
<dbReference type="InterPro" id="IPR003844">
    <property type="entry name" value="UPF0060"/>
</dbReference>
<name>A0ABS5T0Q8_9GAMM</name>
<keyword evidence="7" id="KW-1185">Reference proteome</keyword>
<keyword evidence="4 5" id="KW-0472">Membrane</keyword>
<dbReference type="RefSeq" id="WP_214211717.1">
    <property type="nucleotide sequence ID" value="NZ_JABBFO010000001.1"/>
</dbReference>
<evidence type="ECO:0000256" key="5">
    <source>
        <dbReference type="HAMAP-Rule" id="MF_00010"/>
    </source>
</evidence>
<evidence type="ECO:0000256" key="3">
    <source>
        <dbReference type="ARBA" id="ARBA00022989"/>
    </source>
</evidence>
<dbReference type="HAMAP" id="MF_00010">
    <property type="entry name" value="UPF0060"/>
    <property type="match status" value="1"/>
</dbReference>
<dbReference type="Proteomes" id="UP000786875">
    <property type="component" value="Unassembled WGS sequence"/>
</dbReference>
<organism evidence="6 7">
    <name type="scientific">Rosenbergiella australiborealis</name>
    <dbReference type="NCBI Taxonomy" id="1544696"/>
    <lineage>
        <taxon>Bacteria</taxon>
        <taxon>Pseudomonadati</taxon>
        <taxon>Pseudomonadota</taxon>
        <taxon>Gammaproteobacteria</taxon>
        <taxon>Enterobacterales</taxon>
        <taxon>Erwiniaceae</taxon>
        <taxon>Rosenbergiella</taxon>
    </lineage>
</organism>
<evidence type="ECO:0000256" key="2">
    <source>
        <dbReference type="ARBA" id="ARBA00022692"/>
    </source>
</evidence>
<dbReference type="EMBL" id="JABBFO010000001">
    <property type="protein sequence ID" value="MBT0725932.1"/>
    <property type="molecule type" value="Genomic_DNA"/>
</dbReference>
<evidence type="ECO:0000313" key="6">
    <source>
        <dbReference type="EMBL" id="MBT0725932.1"/>
    </source>
</evidence>
<reference evidence="6 7" key="1">
    <citation type="submission" date="2020-04" db="EMBL/GenBank/DDBJ databases">
        <title>Genome sequencing of Rosenbergiella species.</title>
        <authorList>
            <person name="Alvarez-Perez S."/>
            <person name="Lievens B."/>
        </authorList>
    </citation>
    <scope>NUCLEOTIDE SEQUENCE [LARGE SCALE GENOMIC DNA]</scope>
    <source>
        <strain evidence="6 7">CdVSA20.1</strain>
    </source>
</reference>
<feature type="transmembrane region" description="Helical" evidence="5">
    <location>
        <begin position="62"/>
        <end position="79"/>
    </location>
</feature>
<sequence length="114" mass="12839">MLYVYYFFLFIVTAIAEIIGCYLPWLIVKQGKSLVLFIPAMLSLLIFCLLLTLHPAAAGRTYAAYGGVYILVALSWLRWVEGVNLIRDDYLGAFVIFLGVIIIMAQPLSRLFGK</sequence>
<comment type="caution">
    <text evidence="6">The sequence shown here is derived from an EMBL/GenBank/DDBJ whole genome shotgun (WGS) entry which is preliminary data.</text>
</comment>
<accession>A0ABS5T0Q8</accession>
<protein>
    <submittedName>
        <fullName evidence="6">YnfA family protein</fullName>
    </submittedName>
</protein>
<feature type="transmembrane region" description="Helical" evidence="5">
    <location>
        <begin position="6"/>
        <end position="27"/>
    </location>
</feature>
<evidence type="ECO:0000313" key="7">
    <source>
        <dbReference type="Proteomes" id="UP000786875"/>
    </source>
</evidence>
<dbReference type="Pfam" id="PF02694">
    <property type="entry name" value="UPF0060"/>
    <property type="match status" value="1"/>
</dbReference>
<keyword evidence="2 5" id="KW-0812">Transmembrane</keyword>
<feature type="transmembrane region" description="Helical" evidence="5">
    <location>
        <begin position="34"/>
        <end position="56"/>
    </location>
</feature>
<keyword evidence="3 5" id="KW-1133">Transmembrane helix</keyword>
<dbReference type="PANTHER" id="PTHR36116:SF1">
    <property type="entry name" value="UPF0060 MEMBRANE PROTEIN YNFA"/>
    <property type="match status" value="1"/>
</dbReference>
<comment type="subcellular location">
    <subcellularLocation>
        <location evidence="5">Cell membrane</location>
        <topology evidence="5">Multi-pass membrane protein</topology>
    </subcellularLocation>
</comment>
<dbReference type="NCBIfam" id="NF002586">
    <property type="entry name" value="PRK02237.1"/>
    <property type="match status" value="1"/>
</dbReference>